<organism evidence="8 10">
    <name type="scientific">Marivita cryptomonadis</name>
    <dbReference type="NCBI Taxonomy" id="505252"/>
    <lineage>
        <taxon>Bacteria</taxon>
        <taxon>Pseudomonadati</taxon>
        <taxon>Pseudomonadota</taxon>
        <taxon>Alphaproteobacteria</taxon>
        <taxon>Rhodobacterales</taxon>
        <taxon>Roseobacteraceae</taxon>
        <taxon>Marivita</taxon>
    </lineage>
</organism>
<dbReference type="InterPro" id="IPR020846">
    <property type="entry name" value="MFS_dom"/>
</dbReference>
<feature type="transmembrane region" description="Helical" evidence="6">
    <location>
        <begin position="80"/>
        <end position="99"/>
    </location>
</feature>
<evidence type="ECO:0000313" key="10">
    <source>
        <dbReference type="Proteomes" id="UP000755667"/>
    </source>
</evidence>
<dbReference type="AlphaFoldDB" id="A0A9Q2NS56"/>
<evidence type="ECO:0000313" key="8">
    <source>
        <dbReference type="EMBL" id="MBM2412656.1"/>
    </source>
</evidence>
<feature type="transmembrane region" description="Helical" evidence="6">
    <location>
        <begin position="105"/>
        <end position="129"/>
    </location>
</feature>
<dbReference type="RefSeq" id="WP_085632376.1">
    <property type="nucleotide sequence ID" value="NZ_JAFBWU010000005.1"/>
</dbReference>
<feature type="transmembrane region" description="Helical" evidence="6">
    <location>
        <begin position="48"/>
        <end position="68"/>
    </location>
</feature>
<dbReference type="Pfam" id="PF07690">
    <property type="entry name" value="MFS_1"/>
    <property type="match status" value="1"/>
</dbReference>
<evidence type="ECO:0000256" key="3">
    <source>
        <dbReference type="ARBA" id="ARBA00022692"/>
    </source>
</evidence>
<keyword evidence="5 6" id="KW-0472">Membrane</keyword>
<keyword evidence="3 6" id="KW-0812">Transmembrane</keyword>
<dbReference type="GeneID" id="62642636"/>
<feature type="transmembrane region" description="Helical" evidence="6">
    <location>
        <begin position="363"/>
        <end position="383"/>
    </location>
</feature>
<evidence type="ECO:0000259" key="7">
    <source>
        <dbReference type="PROSITE" id="PS50850"/>
    </source>
</evidence>
<dbReference type="InterPro" id="IPR011701">
    <property type="entry name" value="MFS"/>
</dbReference>
<feature type="transmembrane region" description="Helical" evidence="6">
    <location>
        <begin position="12"/>
        <end position="36"/>
    </location>
</feature>
<evidence type="ECO:0000256" key="5">
    <source>
        <dbReference type="ARBA" id="ARBA00023136"/>
    </source>
</evidence>
<dbReference type="OrthoDB" id="9788453at2"/>
<dbReference type="Proteomes" id="UP000809440">
    <property type="component" value="Unassembled WGS sequence"/>
</dbReference>
<dbReference type="PANTHER" id="PTHR43124:SF10">
    <property type="entry name" value="PURINE EFFLUX PUMP PBUE"/>
    <property type="match status" value="1"/>
</dbReference>
<dbReference type="Proteomes" id="UP000755667">
    <property type="component" value="Unassembled WGS sequence"/>
</dbReference>
<evidence type="ECO:0000256" key="1">
    <source>
        <dbReference type="ARBA" id="ARBA00004651"/>
    </source>
</evidence>
<gene>
    <name evidence="8" type="ORF">JQX41_10110</name>
    <name evidence="9" type="ORF">JQX48_09025</name>
</gene>
<dbReference type="EMBL" id="JAFBXE010000005">
    <property type="protein sequence ID" value="MBM2412656.1"/>
    <property type="molecule type" value="Genomic_DNA"/>
</dbReference>
<name>A0A9Q2NS56_9RHOB</name>
<keyword evidence="11" id="KW-1185">Reference proteome</keyword>
<evidence type="ECO:0000256" key="2">
    <source>
        <dbReference type="ARBA" id="ARBA00022475"/>
    </source>
</evidence>
<dbReference type="Gene3D" id="1.20.1250.20">
    <property type="entry name" value="MFS general substrate transporter like domains"/>
    <property type="match status" value="1"/>
</dbReference>
<evidence type="ECO:0000313" key="11">
    <source>
        <dbReference type="Proteomes" id="UP000809440"/>
    </source>
</evidence>
<keyword evidence="2" id="KW-1003">Cell membrane</keyword>
<feature type="transmembrane region" description="Helical" evidence="6">
    <location>
        <begin position="168"/>
        <end position="188"/>
    </location>
</feature>
<comment type="caution">
    <text evidence="8">The sequence shown here is derived from an EMBL/GenBank/DDBJ whole genome shotgun (WGS) entry which is preliminary data.</text>
</comment>
<reference evidence="8 11" key="1">
    <citation type="submission" date="2021-01" db="EMBL/GenBank/DDBJ databases">
        <title>Diatom-associated Roseobacters Show Island Model of Population Structure.</title>
        <authorList>
            <person name="Qu L."/>
            <person name="Feng X."/>
            <person name="Chen Y."/>
            <person name="Li L."/>
            <person name="Wang X."/>
            <person name="Hu Z."/>
            <person name="Wang H."/>
            <person name="Luo H."/>
        </authorList>
    </citation>
    <scope>NUCLEOTIDE SEQUENCE</scope>
    <source>
        <strain evidence="9 11">CC28-63</strain>
        <strain evidence="8">CC28-69</strain>
    </source>
</reference>
<evidence type="ECO:0000313" key="9">
    <source>
        <dbReference type="EMBL" id="MBM2417107.1"/>
    </source>
</evidence>
<dbReference type="PANTHER" id="PTHR43124">
    <property type="entry name" value="PURINE EFFLUX PUMP PBUE"/>
    <property type="match status" value="1"/>
</dbReference>
<feature type="transmembrane region" description="Helical" evidence="6">
    <location>
        <begin position="298"/>
        <end position="319"/>
    </location>
</feature>
<accession>A0A9Q2NS56</accession>
<feature type="transmembrane region" description="Helical" evidence="6">
    <location>
        <begin position="209"/>
        <end position="234"/>
    </location>
</feature>
<feature type="transmembrane region" description="Helical" evidence="6">
    <location>
        <begin position="141"/>
        <end position="162"/>
    </location>
</feature>
<dbReference type="GO" id="GO:0005886">
    <property type="term" value="C:plasma membrane"/>
    <property type="evidence" value="ECO:0007669"/>
    <property type="project" value="UniProtKB-SubCell"/>
</dbReference>
<dbReference type="SUPFAM" id="SSF103473">
    <property type="entry name" value="MFS general substrate transporter"/>
    <property type="match status" value="1"/>
</dbReference>
<dbReference type="InterPro" id="IPR036259">
    <property type="entry name" value="MFS_trans_sf"/>
</dbReference>
<protein>
    <submittedName>
        <fullName evidence="8">MFS transporter</fullName>
    </submittedName>
</protein>
<evidence type="ECO:0000256" key="4">
    <source>
        <dbReference type="ARBA" id="ARBA00022989"/>
    </source>
</evidence>
<keyword evidence="4 6" id="KW-1133">Transmembrane helix</keyword>
<evidence type="ECO:0000256" key="6">
    <source>
        <dbReference type="SAM" id="Phobius"/>
    </source>
</evidence>
<feature type="transmembrane region" description="Helical" evidence="6">
    <location>
        <begin position="331"/>
        <end position="357"/>
    </location>
</feature>
<dbReference type="GO" id="GO:0022857">
    <property type="term" value="F:transmembrane transporter activity"/>
    <property type="evidence" value="ECO:0007669"/>
    <property type="project" value="InterPro"/>
</dbReference>
<dbReference type="EMBL" id="JAFBXF010000005">
    <property type="protein sequence ID" value="MBM2417107.1"/>
    <property type="molecule type" value="Genomic_DNA"/>
</dbReference>
<feature type="domain" description="Major facilitator superfamily (MFS) profile" evidence="7">
    <location>
        <begin position="14"/>
        <end position="388"/>
    </location>
</feature>
<feature type="transmembrane region" description="Helical" evidence="6">
    <location>
        <begin position="246"/>
        <end position="265"/>
    </location>
</feature>
<dbReference type="InterPro" id="IPR050189">
    <property type="entry name" value="MFS_Efflux_Transporters"/>
</dbReference>
<dbReference type="PROSITE" id="PS50850">
    <property type="entry name" value="MFS"/>
    <property type="match status" value="1"/>
</dbReference>
<feature type="transmembrane region" description="Helical" evidence="6">
    <location>
        <begin position="272"/>
        <end position="292"/>
    </location>
</feature>
<proteinExistence type="predicted"/>
<comment type="subcellular location">
    <subcellularLocation>
        <location evidence="1">Cell membrane</location>
        <topology evidence="1">Multi-pass membrane protein</topology>
    </subcellularLocation>
</comment>
<sequence length="405" mass="41428">MTSQTDTSRPPVGLIALLSACNFVIGMGAFVVIGMVPLLASDLDVSTAAAGGAMTAYALAYAVLSPILVSVTGRIGRRRVIAAGMAIFALGALLAALAPNVTILYIARALAAAGAGVVTPVGAAVVMALAAPAAQGKAISAFYFGLTLSQVIGVPAGGWIAYTFGWRMAFWMVLALAILSAILIWVRVPAGLRFTPVSLSDLGRALKDGLIMGAVLFTATFLGAIYILFTYLAPLLEQTMGFGRDGITLVLLVFGAGAVVGNLLGGFLTDRLGSVASLVLLCLGQIILMPIFSGLPLAPWMVLVLAFVWSAFGWSFMAPQQVRLMQLAPNLAGVVLALNAAAIYVGTASGSAVGGLVQTVGDLTWLGAAAGIAALGALGHLLWSHRAANLRAARQSNFQSAGTKL</sequence>
<dbReference type="CDD" id="cd17324">
    <property type="entry name" value="MFS_NepI_like"/>
    <property type="match status" value="1"/>
</dbReference>